<evidence type="ECO:0000313" key="1">
    <source>
        <dbReference type="EMBL" id="KAJ7620073.1"/>
    </source>
</evidence>
<accession>A0AAD7FHB3</accession>
<dbReference type="Proteomes" id="UP001221142">
    <property type="component" value="Unassembled WGS sequence"/>
</dbReference>
<reference evidence="1" key="1">
    <citation type="submission" date="2023-03" db="EMBL/GenBank/DDBJ databases">
        <title>Massive genome expansion in bonnet fungi (Mycena s.s.) driven by repeated elements and novel gene families across ecological guilds.</title>
        <authorList>
            <consortium name="Lawrence Berkeley National Laboratory"/>
            <person name="Harder C.B."/>
            <person name="Miyauchi S."/>
            <person name="Viragh M."/>
            <person name="Kuo A."/>
            <person name="Thoen E."/>
            <person name="Andreopoulos B."/>
            <person name="Lu D."/>
            <person name="Skrede I."/>
            <person name="Drula E."/>
            <person name="Henrissat B."/>
            <person name="Morin E."/>
            <person name="Kohler A."/>
            <person name="Barry K."/>
            <person name="LaButti K."/>
            <person name="Morin E."/>
            <person name="Salamov A."/>
            <person name="Lipzen A."/>
            <person name="Mereny Z."/>
            <person name="Hegedus B."/>
            <person name="Baldrian P."/>
            <person name="Stursova M."/>
            <person name="Weitz H."/>
            <person name="Taylor A."/>
            <person name="Grigoriev I.V."/>
            <person name="Nagy L.G."/>
            <person name="Martin F."/>
            <person name="Kauserud H."/>
        </authorList>
    </citation>
    <scope>NUCLEOTIDE SEQUENCE</scope>
    <source>
        <strain evidence="1">9284</strain>
    </source>
</reference>
<feature type="non-terminal residue" evidence="1">
    <location>
        <position position="1"/>
    </location>
</feature>
<gene>
    <name evidence="1" type="ORF">FB45DRAFT_929403</name>
</gene>
<sequence>MRSGYTLCHLLAPTGPELICQCSEADFRSLRSYISSMRLHSLQYAGLLSPGFTTLISPPSCAYSASRAMTSNNAPRSPSTFLTLTVVLLALEDFRGRSSHHPAGEQILPHLTCWQFVRVEKYGQDELVWRLLDRYSAPALARLDIACLAAPARLEALLARSQCPLTHLALRHCRVRVGELLDILKQTPGLECLVIEHGLIPTMITDRFFEALTLRNGAGLVPKLAKLRVVGHYFFREAAMLEMMESRDRAVLKDVELVLPVSAVQELRRLKPSIDERVCLDVLERGEEDVV</sequence>
<comment type="caution">
    <text evidence="1">The sequence shown here is derived from an EMBL/GenBank/DDBJ whole genome shotgun (WGS) entry which is preliminary data.</text>
</comment>
<proteinExistence type="predicted"/>
<evidence type="ECO:0000313" key="2">
    <source>
        <dbReference type="Proteomes" id="UP001221142"/>
    </source>
</evidence>
<protein>
    <recommendedName>
        <fullName evidence="3">F-box domain-containing protein</fullName>
    </recommendedName>
</protein>
<keyword evidence="2" id="KW-1185">Reference proteome</keyword>
<evidence type="ECO:0008006" key="3">
    <source>
        <dbReference type="Google" id="ProtNLM"/>
    </source>
</evidence>
<name>A0AAD7FHB3_9AGAR</name>
<dbReference type="AlphaFoldDB" id="A0AAD7FHB3"/>
<organism evidence="1 2">
    <name type="scientific">Roridomyces roridus</name>
    <dbReference type="NCBI Taxonomy" id="1738132"/>
    <lineage>
        <taxon>Eukaryota</taxon>
        <taxon>Fungi</taxon>
        <taxon>Dikarya</taxon>
        <taxon>Basidiomycota</taxon>
        <taxon>Agaricomycotina</taxon>
        <taxon>Agaricomycetes</taxon>
        <taxon>Agaricomycetidae</taxon>
        <taxon>Agaricales</taxon>
        <taxon>Marasmiineae</taxon>
        <taxon>Mycenaceae</taxon>
        <taxon>Roridomyces</taxon>
    </lineage>
</organism>
<dbReference type="EMBL" id="JARKIF010000017">
    <property type="protein sequence ID" value="KAJ7620073.1"/>
    <property type="molecule type" value="Genomic_DNA"/>
</dbReference>